<protein>
    <submittedName>
        <fullName evidence="8">Hydroxyacid dehydrogenase</fullName>
    </submittedName>
</protein>
<dbReference type="GO" id="GO:0051287">
    <property type="term" value="F:NAD binding"/>
    <property type="evidence" value="ECO:0007669"/>
    <property type="project" value="InterPro"/>
</dbReference>
<dbReference type="SUPFAM" id="SSF52283">
    <property type="entry name" value="Formate/glycerate dehydrogenase catalytic domain-like"/>
    <property type="match status" value="1"/>
</dbReference>
<dbReference type="Gene3D" id="3.40.50.720">
    <property type="entry name" value="NAD(P)-binding Rossmann-like Domain"/>
    <property type="match status" value="2"/>
</dbReference>
<proteinExistence type="inferred from homology"/>
<dbReference type="PROSITE" id="PS00065">
    <property type="entry name" value="D_2_HYDROXYACID_DH_1"/>
    <property type="match status" value="1"/>
</dbReference>
<dbReference type="Pfam" id="PF02826">
    <property type="entry name" value="2-Hacid_dh_C"/>
    <property type="match status" value="1"/>
</dbReference>
<dbReference type="InterPro" id="IPR036291">
    <property type="entry name" value="NAD(P)-bd_dom_sf"/>
</dbReference>
<dbReference type="AlphaFoldDB" id="A0A662DE50"/>
<evidence type="ECO:0000259" key="7">
    <source>
        <dbReference type="Pfam" id="PF02826"/>
    </source>
</evidence>
<comment type="similarity">
    <text evidence="1 5">Belongs to the D-isomer specific 2-hydroxyacid dehydrogenase family.</text>
</comment>
<dbReference type="SUPFAM" id="SSF51735">
    <property type="entry name" value="NAD(P)-binding Rossmann-fold domains"/>
    <property type="match status" value="1"/>
</dbReference>
<keyword evidence="3 5" id="KW-0560">Oxidoreductase</keyword>
<dbReference type="InterPro" id="IPR006139">
    <property type="entry name" value="D-isomer_2_OHA_DH_cat_dom"/>
</dbReference>
<dbReference type="PROSITE" id="PS00670">
    <property type="entry name" value="D_2_HYDROXYACID_DH_2"/>
    <property type="match status" value="1"/>
</dbReference>
<dbReference type="PROSITE" id="PS00671">
    <property type="entry name" value="D_2_HYDROXYACID_DH_3"/>
    <property type="match status" value="1"/>
</dbReference>
<evidence type="ECO:0000259" key="6">
    <source>
        <dbReference type="Pfam" id="PF00389"/>
    </source>
</evidence>
<dbReference type="EMBL" id="QMQA01000114">
    <property type="protein sequence ID" value="RLE13138.1"/>
    <property type="molecule type" value="Genomic_DNA"/>
</dbReference>
<dbReference type="CDD" id="cd12172">
    <property type="entry name" value="PGDH_like_2"/>
    <property type="match status" value="1"/>
</dbReference>
<organism evidence="8 9">
    <name type="scientific">Aerophobetes bacterium</name>
    <dbReference type="NCBI Taxonomy" id="2030807"/>
    <lineage>
        <taxon>Bacteria</taxon>
        <taxon>Candidatus Aerophobota</taxon>
    </lineage>
</organism>
<evidence type="ECO:0000313" key="8">
    <source>
        <dbReference type="EMBL" id="RLE13138.1"/>
    </source>
</evidence>
<feature type="domain" description="D-isomer specific 2-hydroxyacid dehydrogenase catalytic" evidence="6">
    <location>
        <begin position="15"/>
        <end position="317"/>
    </location>
</feature>
<comment type="caution">
    <text evidence="8">The sequence shown here is derived from an EMBL/GenBank/DDBJ whole genome shotgun (WGS) entry which is preliminary data.</text>
</comment>
<accession>A0A662DE50</accession>
<reference evidence="8 9" key="1">
    <citation type="submission" date="2018-06" db="EMBL/GenBank/DDBJ databases">
        <title>Extensive metabolic versatility and redundancy in microbially diverse, dynamic hydrothermal sediments.</title>
        <authorList>
            <person name="Dombrowski N."/>
            <person name="Teske A."/>
            <person name="Baker B.J."/>
        </authorList>
    </citation>
    <scope>NUCLEOTIDE SEQUENCE [LARGE SCALE GENOMIC DNA]</scope>
    <source>
        <strain evidence="8">B3_G15</strain>
    </source>
</reference>
<evidence type="ECO:0000256" key="4">
    <source>
        <dbReference type="ARBA" id="ARBA00023027"/>
    </source>
</evidence>
<dbReference type="Proteomes" id="UP000280417">
    <property type="component" value="Unassembled WGS sequence"/>
</dbReference>
<dbReference type="FunFam" id="3.40.50.720:FF:000203">
    <property type="entry name" value="D-3-phosphoglycerate dehydrogenase (SerA)"/>
    <property type="match status" value="1"/>
</dbReference>
<evidence type="ECO:0000256" key="5">
    <source>
        <dbReference type="RuleBase" id="RU003719"/>
    </source>
</evidence>
<dbReference type="InterPro" id="IPR029752">
    <property type="entry name" value="D-isomer_DH_CS1"/>
</dbReference>
<evidence type="ECO:0000256" key="3">
    <source>
        <dbReference type="ARBA" id="ARBA00023002"/>
    </source>
</evidence>
<dbReference type="Pfam" id="PF00389">
    <property type="entry name" value="2-Hacid_dh"/>
    <property type="match status" value="1"/>
</dbReference>
<sequence length="331" mass="36685">MAKVLVAATSFARSSKEPLEVLRQEKIQIDINKRGRPFKESELLEIIEDYDGVIVGVDPFTEAVIERGKRLKVIAKHGVGVDNIDIKTATKKGIYVTITPGANEQAVADHTFALILALVRKIHLADPLTREGKWPRLIGMEVWGKKLGVVGLGRIGKNVVKRAKGFNMQIYACDPVVDKAFCERYKVKIVDLETIFKESDIITLHAPLTKSTRHLVNEKMLGLMKDSALLINTARGGLVDEEALFKALEEKKIGGAALDCFSKEPPDENFSLFKLDNVIVTPHIASYTREANRNMGIMAARSVIDALSGRIPENVVNQELVNLKPPEQNKI</sequence>
<dbReference type="InterPro" id="IPR050857">
    <property type="entry name" value="D-2-hydroxyacid_DH"/>
</dbReference>
<evidence type="ECO:0000256" key="2">
    <source>
        <dbReference type="ARBA" id="ARBA00022605"/>
    </source>
</evidence>
<dbReference type="InterPro" id="IPR006140">
    <property type="entry name" value="D-isomer_DH_NAD-bd"/>
</dbReference>
<name>A0A662DE50_UNCAE</name>
<dbReference type="InterPro" id="IPR029753">
    <property type="entry name" value="D-isomer_DH_CS"/>
</dbReference>
<keyword evidence="2" id="KW-0028">Amino-acid biosynthesis</keyword>
<dbReference type="GO" id="GO:0008652">
    <property type="term" value="P:amino acid biosynthetic process"/>
    <property type="evidence" value="ECO:0007669"/>
    <property type="project" value="UniProtKB-KW"/>
</dbReference>
<dbReference type="PANTHER" id="PTHR42789">
    <property type="entry name" value="D-ISOMER SPECIFIC 2-HYDROXYACID DEHYDROGENASE FAMILY PROTEIN (AFU_ORTHOLOGUE AFUA_6G10090)"/>
    <property type="match status" value="1"/>
</dbReference>
<dbReference type="PANTHER" id="PTHR42789:SF1">
    <property type="entry name" value="D-ISOMER SPECIFIC 2-HYDROXYACID DEHYDROGENASE FAMILY PROTEIN (AFU_ORTHOLOGUE AFUA_6G10090)"/>
    <property type="match status" value="1"/>
</dbReference>
<gene>
    <name evidence="8" type="ORF">DRJ04_04890</name>
</gene>
<evidence type="ECO:0000256" key="1">
    <source>
        <dbReference type="ARBA" id="ARBA00005854"/>
    </source>
</evidence>
<dbReference type="GO" id="GO:0016616">
    <property type="term" value="F:oxidoreductase activity, acting on the CH-OH group of donors, NAD or NADP as acceptor"/>
    <property type="evidence" value="ECO:0007669"/>
    <property type="project" value="InterPro"/>
</dbReference>
<evidence type="ECO:0000313" key="9">
    <source>
        <dbReference type="Proteomes" id="UP000280417"/>
    </source>
</evidence>
<feature type="domain" description="D-isomer specific 2-hydroxyacid dehydrogenase NAD-binding" evidence="7">
    <location>
        <begin position="112"/>
        <end position="285"/>
    </location>
</feature>
<keyword evidence="4" id="KW-0520">NAD</keyword>